<organism evidence="1 2">
    <name type="scientific">Caerostris extrusa</name>
    <name type="common">Bark spider</name>
    <name type="synonym">Caerostris bankana</name>
    <dbReference type="NCBI Taxonomy" id="172846"/>
    <lineage>
        <taxon>Eukaryota</taxon>
        <taxon>Metazoa</taxon>
        <taxon>Ecdysozoa</taxon>
        <taxon>Arthropoda</taxon>
        <taxon>Chelicerata</taxon>
        <taxon>Arachnida</taxon>
        <taxon>Araneae</taxon>
        <taxon>Araneomorphae</taxon>
        <taxon>Entelegynae</taxon>
        <taxon>Araneoidea</taxon>
        <taxon>Araneidae</taxon>
        <taxon>Caerostris</taxon>
    </lineage>
</organism>
<name>A0AAV4S7T8_CAEEX</name>
<dbReference type="Proteomes" id="UP001054945">
    <property type="component" value="Unassembled WGS sequence"/>
</dbReference>
<evidence type="ECO:0000313" key="2">
    <source>
        <dbReference type="Proteomes" id="UP001054945"/>
    </source>
</evidence>
<evidence type="ECO:0000313" key="1">
    <source>
        <dbReference type="EMBL" id="GIY28520.1"/>
    </source>
</evidence>
<dbReference type="AlphaFoldDB" id="A0AAV4S7T8"/>
<accession>A0AAV4S7T8</accession>
<keyword evidence="2" id="KW-1185">Reference proteome</keyword>
<sequence>MICKDPVSIDEVDEPIVFSVTKTLHNRPTSLANCVQKQQIPTRTVLSLGDMKLVDALKGANPLVEWLFFDLCSEGGLGLEFATLFNPDAQKRLY</sequence>
<comment type="caution">
    <text evidence="1">The sequence shown here is derived from an EMBL/GenBank/DDBJ whole genome shotgun (WGS) entry which is preliminary data.</text>
</comment>
<gene>
    <name evidence="1" type="ORF">CEXT_294201</name>
</gene>
<reference evidence="1 2" key="1">
    <citation type="submission" date="2021-06" db="EMBL/GenBank/DDBJ databases">
        <title>Caerostris extrusa draft genome.</title>
        <authorList>
            <person name="Kono N."/>
            <person name="Arakawa K."/>
        </authorList>
    </citation>
    <scope>NUCLEOTIDE SEQUENCE [LARGE SCALE GENOMIC DNA]</scope>
</reference>
<protein>
    <submittedName>
        <fullName evidence="1">Uncharacterized protein</fullName>
    </submittedName>
</protein>
<proteinExistence type="predicted"/>
<dbReference type="EMBL" id="BPLR01008951">
    <property type="protein sequence ID" value="GIY28520.1"/>
    <property type="molecule type" value="Genomic_DNA"/>
</dbReference>